<feature type="transmembrane region" description="Helical" evidence="7">
    <location>
        <begin position="12"/>
        <end position="34"/>
    </location>
</feature>
<dbReference type="PANTHER" id="PTHR13116:SF11">
    <property type="entry name" value="ER MEMBRANE PROTEIN COMPLEX SUBUNIT 3"/>
    <property type="match status" value="1"/>
</dbReference>
<sequence>MAGPELLLDSSIRVWVVLPIVLITFLVGVLRHYVTKLLQSEKKVEMEQVSDSQVLLRSRILRENGKYLPKQSFAMRKHYFNNAETGFFKKVKRKVVPKNPMTDTSMMTDMMKGNLTNVLPMILIGGWINWAFSGFVTTADQSRIMQEQMSGAAMAMPPDPNKAFKSEWEALEIIEHKWALEKVEEELMSQDLNFQGLFSQNREGNIF</sequence>
<name>A0A556V981_BAGYA</name>
<dbReference type="GO" id="GO:0034975">
    <property type="term" value="P:protein folding in endoplasmic reticulum"/>
    <property type="evidence" value="ECO:0007669"/>
    <property type="project" value="TreeGrafter"/>
</dbReference>
<feature type="transmembrane region" description="Helical" evidence="7">
    <location>
        <begin position="115"/>
        <end position="136"/>
    </location>
</feature>
<organism evidence="8 9">
    <name type="scientific">Bagarius yarrelli</name>
    <name type="common">Goonch</name>
    <name type="synonym">Bagrus yarrelli</name>
    <dbReference type="NCBI Taxonomy" id="175774"/>
    <lineage>
        <taxon>Eukaryota</taxon>
        <taxon>Metazoa</taxon>
        <taxon>Chordata</taxon>
        <taxon>Craniata</taxon>
        <taxon>Vertebrata</taxon>
        <taxon>Euteleostomi</taxon>
        <taxon>Actinopterygii</taxon>
        <taxon>Neopterygii</taxon>
        <taxon>Teleostei</taxon>
        <taxon>Ostariophysi</taxon>
        <taxon>Siluriformes</taxon>
        <taxon>Sisoridae</taxon>
        <taxon>Sisorinae</taxon>
        <taxon>Bagarius</taxon>
    </lineage>
</organism>
<protein>
    <recommendedName>
        <fullName evidence="3">ER membrane protein complex subunit 3</fullName>
    </recommendedName>
</protein>
<evidence type="ECO:0000256" key="4">
    <source>
        <dbReference type="ARBA" id="ARBA00022692"/>
    </source>
</evidence>
<dbReference type="InterPro" id="IPR002809">
    <property type="entry name" value="EMC3/TMCO1"/>
</dbReference>
<keyword evidence="5 7" id="KW-1133">Transmembrane helix</keyword>
<dbReference type="SMART" id="SM01415">
    <property type="entry name" value="DUF106"/>
    <property type="match status" value="1"/>
</dbReference>
<reference evidence="8 9" key="1">
    <citation type="journal article" date="2019" name="Genome Biol. Evol.">
        <title>Whole-Genome Sequencing of the Giant Devil Catfish, Bagarius yarrelli.</title>
        <authorList>
            <person name="Jiang W."/>
            <person name="Lv Y."/>
            <person name="Cheng L."/>
            <person name="Yang K."/>
            <person name="Chao B."/>
            <person name="Wang X."/>
            <person name="Li Y."/>
            <person name="Pan X."/>
            <person name="You X."/>
            <person name="Zhang Y."/>
            <person name="Yang J."/>
            <person name="Li J."/>
            <person name="Zhang X."/>
            <person name="Liu S."/>
            <person name="Sun C."/>
            <person name="Yang J."/>
            <person name="Shi Q."/>
        </authorList>
    </citation>
    <scope>NUCLEOTIDE SEQUENCE [LARGE SCALE GENOMIC DNA]</scope>
    <source>
        <strain evidence="8">JWS20170419001</strain>
        <tissue evidence="8">Muscle</tissue>
    </source>
</reference>
<gene>
    <name evidence="8" type="ORF">Baya_14584</name>
</gene>
<comment type="subcellular location">
    <subcellularLocation>
        <location evidence="1">Membrane</location>
        <topology evidence="1">Multi-pass membrane protein</topology>
    </subcellularLocation>
</comment>
<dbReference type="Pfam" id="PF01956">
    <property type="entry name" value="EMC3_TMCO1"/>
    <property type="match status" value="1"/>
</dbReference>
<keyword evidence="4 7" id="KW-0812">Transmembrane</keyword>
<comment type="similarity">
    <text evidence="2">Belongs to the EMC3 family.</text>
</comment>
<dbReference type="OrthoDB" id="10051201at2759"/>
<evidence type="ECO:0000256" key="6">
    <source>
        <dbReference type="ARBA" id="ARBA00023136"/>
    </source>
</evidence>
<evidence type="ECO:0000256" key="7">
    <source>
        <dbReference type="SAM" id="Phobius"/>
    </source>
</evidence>
<dbReference type="EMBL" id="VCAZ01000169">
    <property type="protein sequence ID" value="TTB56402.1"/>
    <property type="molecule type" value="Genomic_DNA"/>
</dbReference>
<evidence type="ECO:0000256" key="5">
    <source>
        <dbReference type="ARBA" id="ARBA00022989"/>
    </source>
</evidence>
<comment type="caution">
    <text evidence="8">The sequence shown here is derived from an EMBL/GenBank/DDBJ whole genome shotgun (WGS) entry which is preliminary data.</text>
</comment>
<evidence type="ECO:0000313" key="9">
    <source>
        <dbReference type="Proteomes" id="UP000319801"/>
    </source>
</evidence>
<proteinExistence type="inferred from homology"/>
<evidence type="ECO:0000256" key="1">
    <source>
        <dbReference type="ARBA" id="ARBA00004141"/>
    </source>
</evidence>
<evidence type="ECO:0000256" key="2">
    <source>
        <dbReference type="ARBA" id="ARBA00005376"/>
    </source>
</evidence>
<keyword evidence="6 7" id="KW-0472">Membrane</keyword>
<evidence type="ECO:0000256" key="3">
    <source>
        <dbReference type="ARBA" id="ARBA00020822"/>
    </source>
</evidence>
<dbReference type="PANTHER" id="PTHR13116">
    <property type="entry name" value="ER MEMBRANE PROTEIN COMPLEX SUBUNIT 3"/>
    <property type="match status" value="1"/>
</dbReference>
<dbReference type="GO" id="GO:0072546">
    <property type="term" value="C:EMC complex"/>
    <property type="evidence" value="ECO:0007669"/>
    <property type="project" value="TreeGrafter"/>
</dbReference>
<dbReference type="Proteomes" id="UP000319801">
    <property type="component" value="Unassembled WGS sequence"/>
</dbReference>
<keyword evidence="9" id="KW-1185">Reference proteome</keyword>
<evidence type="ECO:0000313" key="8">
    <source>
        <dbReference type="EMBL" id="TTB56402.1"/>
    </source>
</evidence>
<dbReference type="InterPro" id="IPR008568">
    <property type="entry name" value="EMC3"/>
</dbReference>
<accession>A0A556V981</accession>
<dbReference type="AlphaFoldDB" id="A0A556V981"/>